<feature type="region of interest" description="Disordered" evidence="1">
    <location>
        <begin position="292"/>
        <end position="330"/>
    </location>
</feature>
<reference evidence="3 4" key="1">
    <citation type="submission" date="2019-07" db="EMBL/GenBank/DDBJ databases">
        <title>Rhodotorula toruloides NBRC10032 genome sequencing.</title>
        <authorList>
            <person name="Shida Y."/>
            <person name="Takaku H."/>
            <person name="Ogasawara W."/>
            <person name="Mori K."/>
        </authorList>
    </citation>
    <scope>NUCLEOTIDE SEQUENCE [LARGE SCALE GENOMIC DNA]</scope>
    <source>
        <strain evidence="3 4">NBRC10032</strain>
    </source>
</reference>
<feature type="region of interest" description="Disordered" evidence="1">
    <location>
        <begin position="232"/>
        <end position="279"/>
    </location>
</feature>
<feature type="region of interest" description="Disordered" evidence="1">
    <location>
        <begin position="1185"/>
        <end position="1217"/>
    </location>
</feature>
<sequence length="1423" mass="156783">MYKVLPTIAGREPMIVTADQELVLRRDRVDIIRDTRLKDLGELSKQVNVRHIQPDPNGGNAVRDSADSKVFYYSNEEDLKAGTIAHVLSLPRSDQAETRFKNALLDQQGIAQRTTGSFQYRKTVNKTFYCKLFSWSGRTAPGKKADEEKDPNGNWAPVECADEDDAMEKLAEFKRKMGFTVTGDIDVQELEKAVKKKKKGGARILVGGIPNLWAVSYYGQFALQYQHEYDRNAKGQRSGKKVKGEAKEVTSDDGDKPRKTKASSSAKTPAVQVAASVDGRDVGDDLAAGRVTAAEEGESNGGQTVDGDAKQKKKRGRPAKRKEPVDRAQETYTYVLSPDVACSSSSSSASEDIELDRAASFFRKARELGGKVRLDNNVEDKIIQISMQDFLDLDEAEQKQWCIFVPDIVKFEFADDDEAQELSNSRASTPSRPQVHINGQASVVAAVTSGGATMYKVLPTIAGREPMIVTADQELVLRRDRVDIIRDTRLKDLGELSKQVNVRHIQPDPNGGNAVRDSADSKVFYYSNEEDLKAGTIAHVLSLPRSDQAETRFKNALLDQQGIAQRTTGSFQYRKTVNKTFYCKLFSWSGRTAPGKKADEEKDPNGNWAPVECADEDDAMEKLAEFKRKMGFTVTGDIDVQELEKAVKKKKKGGARILVGGIPNLWAVSYYGQFALQYQHEYDRNAKGQRSGKKVKGEAKEVTSDDGDKPRKTKASSSAKTPAVQVAASVDGRDVGDDLAAGRVTAAEEGESNGGQTVDGDAKQKKKRGRPAKRKEPVDRAQETYTYVLSPDVACSSSSSSASEDIELDRAASFFRKARELGGKVRLDNNVEDKIIQISMQDFLDLDEAEQKQWCIFVPDIVKFEFADDDEAQEYASSLPIDPYFLGLWLGDGSEASTTISNNHEVGITTFLSRYASARGMKLAKPPRAHDPTAHNLRYAIVSLTKKEKEEAAAAAAEEGSLDTDNMDESDTFDDMPALDAGGSPSLTSANSRSHAKRSSERPTLRLRGGASVVVLSSDTEDNERTSSNSPRLPTGTEELWPVAAWGRTFSSPSDADLLSSRSDPLQGMTAAERQAVQILSTPSQNSVEPLHAFQDDASQASVSAREQDLIRIRSEIQQAGADGQIAVASSSEAASSVQDLLSDGETIEFELEAMQEFRDIAPTPLDEAEMVNLIDGIVGPKDGDMSISASSASSASSSSSDIDKRNKPSTKTIKRRARGRVNDLLDNLRELNLSPQIGEPRLAAGRKHIPQMYLRSPTEVRQQVLAGLIDSDGCFQYDQKRSIRRFVFGQVRYAHERLFRDAQTLFRSLGLQSSGPHIVKAQTWISGGRVRNNQEQFRTHITGPLESIPTLLPRKQVPAMATERGDKKALSFKVEQESQPRKFFQIHVSGNALILRDDFVIIKATKFTPEEDDEMDFMDEDE</sequence>
<protein>
    <recommendedName>
        <fullName evidence="2">DOD-type homing endonuclease domain-containing protein</fullName>
    </recommendedName>
</protein>
<name>A0A511KDR3_RHOTO</name>
<feature type="region of interest" description="Disordered" evidence="1">
    <location>
        <begin position="950"/>
        <end position="1036"/>
    </location>
</feature>
<feature type="compositionally biased region" description="Basic residues" evidence="1">
    <location>
        <begin position="311"/>
        <end position="320"/>
    </location>
</feature>
<dbReference type="SUPFAM" id="SSF55608">
    <property type="entry name" value="Homing endonucleases"/>
    <property type="match status" value="1"/>
</dbReference>
<organism evidence="3 4">
    <name type="scientific">Rhodotorula toruloides</name>
    <name type="common">Yeast</name>
    <name type="synonym">Rhodosporidium toruloides</name>
    <dbReference type="NCBI Taxonomy" id="5286"/>
    <lineage>
        <taxon>Eukaryota</taxon>
        <taxon>Fungi</taxon>
        <taxon>Dikarya</taxon>
        <taxon>Basidiomycota</taxon>
        <taxon>Pucciniomycotina</taxon>
        <taxon>Microbotryomycetes</taxon>
        <taxon>Sporidiobolales</taxon>
        <taxon>Sporidiobolaceae</taxon>
        <taxon>Rhodotorula</taxon>
    </lineage>
</organism>
<comment type="caution">
    <text evidence="3">The sequence shown here is derived from an EMBL/GenBank/DDBJ whole genome shotgun (WGS) entry which is preliminary data.</text>
</comment>
<dbReference type="InterPro" id="IPR027434">
    <property type="entry name" value="Homing_endonucl"/>
</dbReference>
<feature type="compositionally biased region" description="Acidic residues" evidence="1">
    <location>
        <begin position="960"/>
        <end position="974"/>
    </location>
</feature>
<feature type="domain" description="DOD-type homing endonuclease" evidence="2">
    <location>
        <begin position="1218"/>
        <end position="1312"/>
    </location>
</feature>
<feature type="compositionally biased region" description="Low complexity" evidence="1">
    <location>
        <begin position="1187"/>
        <end position="1201"/>
    </location>
</feature>
<feature type="compositionally biased region" description="Basic and acidic residues" evidence="1">
    <location>
        <begin position="695"/>
        <end position="710"/>
    </location>
</feature>
<evidence type="ECO:0000313" key="4">
    <source>
        <dbReference type="Proteomes" id="UP000321518"/>
    </source>
</evidence>
<accession>A0A511KDR3</accession>
<proteinExistence type="predicted"/>
<feature type="compositionally biased region" description="Basic residues" evidence="1">
    <location>
        <begin position="764"/>
        <end position="773"/>
    </location>
</feature>
<dbReference type="Gene3D" id="3.10.28.10">
    <property type="entry name" value="Homing endonucleases"/>
    <property type="match status" value="2"/>
</dbReference>
<feature type="compositionally biased region" description="Basic and acidic residues" evidence="1">
    <location>
        <begin position="242"/>
        <end position="257"/>
    </location>
</feature>
<feature type="region of interest" description="Disordered" evidence="1">
    <location>
        <begin position="745"/>
        <end position="783"/>
    </location>
</feature>
<dbReference type="Proteomes" id="UP000321518">
    <property type="component" value="Unassembled WGS sequence"/>
</dbReference>
<evidence type="ECO:0000256" key="1">
    <source>
        <dbReference type="SAM" id="MobiDB-lite"/>
    </source>
</evidence>
<dbReference type="InterPro" id="IPR004042">
    <property type="entry name" value="Intein_endonuc_central"/>
</dbReference>
<dbReference type="GO" id="GO:0004519">
    <property type="term" value="F:endonuclease activity"/>
    <property type="evidence" value="ECO:0007669"/>
    <property type="project" value="InterPro"/>
</dbReference>
<evidence type="ECO:0000259" key="2">
    <source>
        <dbReference type="PROSITE" id="PS50819"/>
    </source>
</evidence>
<dbReference type="PROSITE" id="PS50819">
    <property type="entry name" value="INTEIN_ENDONUCLEASE"/>
    <property type="match status" value="1"/>
</dbReference>
<gene>
    <name evidence="3" type="ORF">Rt10032_c04g2132</name>
</gene>
<feature type="region of interest" description="Disordered" evidence="1">
    <location>
        <begin position="685"/>
        <end position="732"/>
    </location>
</feature>
<dbReference type="EMBL" id="BJWK01000004">
    <property type="protein sequence ID" value="GEM08115.1"/>
    <property type="molecule type" value="Genomic_DNA"/>
</dbReference>
<evidence type="ECO:0000313" key="3">
    <source>
        <dbReference type="EMBL" id="GEM08115.1"/>
    </source>
</evidence>